<keyword evidence="4" id="KW-0449">Lipoprotein</keyword>
<dbReference type="SMART" id="SM00175">
    <property type="entry name" value="RAB"/>
    <property type="match status" value="1"/>
</dbReference>
<evidence type="ECO:0000313" key="7">
    <source>
        <dbReference type="Proteomes" id="UP000237144"/>
    </source>
</evidence>
<feature type="region of interest" description="Disordered" evidence="5">
    <location>
        <begin position="458"/>
        <end position="491"/>
    </location>
</feature>
<dbReference type="PROSITE" id="PS51419">
    <property type="entry name" value="RAB"/>
    <property type="match status" value="1"/>
</dbReference>
<feature type="region of interest" description="Disordered" evidence="5">
    <location>
        <begin position="202"/>
        <end position="305"/>
    </location>
</feature>
<comment type="caution">
    <text evidence="6">The sequence shown here is derived from an EMBL/GenBank/DDBJ whole genome shotgun (WGS) entry which is preliminary data.</text>
</comment>
<dbReference type="GO" id="GO:0005525">
    <property type="term" value="F:GTP binding"/>
    <property type="evidence" value="ECO:0007669"/>
    <property type="project" value="UniProtKB-KW"/>
</dbReference>
<accession>A0A2S5B8S3</accession>
<dbReference type="SUPFAM" id="SSF52540">
    <property type="entry name" value="P-loop containing nucleoside triphosphate hydrolases"/>
    <property type="match status" value="1"/>
</dbReference>
<evidence type="ECO:0000256" key="1">
    <source>
        <dbReference type="ARBA" id="ARBA00006270"/>
    </source>
</evidence>
<feature type="region of interest" description="Disordered" evidence="5">
    <location>
        <begin position="367"/>
        <end position="414"/>
    </location>
</feature>
<feature type="compositionally biased region" description="Basic and acidic residues" evidence="5">
    <location>
        <begin position="458"/>
        <end position="473"/>
    </location>
</feature>
<reference evidence="6 7" key="1">
    <citation type="journal article" date="2018" name="Front. Microbiol.">
        <title>Prospects for Fungal Bioremediation of Acidic Radioactive Waste Sites: Characterization and Genome Sequence of Rhodotorula taiwanensis MD1149.</title>
        <authorList>
            <person name="Tkavc R."/>
            <person name="Matrosova V.Y."/>
            <person name="Grichenko O.E."/>
            <person name="Gostincar C."/>
            <person name="Volpe R.P."/>
            <person name="Klimenkova P."/>
            <person name="Gaidamakova E.K."/>
            <person name="Zhou C.E."/>
            <person name="Stewart B.J."/>
            <person name="Lyman M.G."/>
            <person name="Malfatti S.A."/>
            <person name="Rubinfeld B."/>
            <person name="Courtot M."/>
            <person name="Singh J."/>
            <person name="Dalgard C.L."/>
            <person name="Hamilton T."/>
            <person name="Frey K.G."/>
            <person name="Gunde-Cimerman N."/>
            <person name="Dugan L."/>
            <person name="Daly M.J."/>
        </authorList>
    </citation>
    <scope>NUCLEOTIDE SEQUENCE [LARGE SCALE GENOMIC DNA]</scope>
    <source>
        <strain evidence="6 7">MD1149</strain>
    </source>
</reference>
<evidence type="ECO:0000256" key="2">
    <source>
        <dbReference type="ARBA" id="ARBA00022741"/>
    </source>
</evidence>
<feature type="compositionally biased region" description="Low complexity" evidence="5">
    <location>
        <begin position="292"/>
        <end position="305"/>
    </location>
</feature>
<dbReference type="Gene3D" id="3.40.50.300">
    <property type="entry name" value="P-loop containing nucleotide triphosphate hydrolases"/>
    <property type="match status" value="1"/>
</dbReference>
<gene>
    <name evidence="6" type="ORF">BMF94_3802</name>
</gene>
<feature type="compositionally biased region" description="Acidic residues" evidence="5">
    <location>
        <begin position="400"/>
        <end position="409"/>
    </location>
</feature>
<dbReference type="PANTHER" id="PTHR47981:SF20">
    <property type="entry name" value="RAS-RELATED PROTEIN RAB-7A"/>
    <property type="match status" value="1"/>
</dbReference>
<comment type="similarity">
    <text evidence="1">Belongs to the small GTPase superfamily. Rab family.</text>
</comment>
<protein>
    <recommendedName>
        <fullName evidence="8">Small monomeric GTPase</fullName>
    </recommendedName>
</protein>
<feature type="region of interest" description="Disordered" evidence="5">
    <location>
        <begin position="74"/>
        <end position="97"/>
    </location>
</feature>
<dbReference type="GO" id="GO:0003924">
    <property type="term" value="F:GTPase activity"/>
    <property type="evidence" value="ECO:0007669"/>
    <property type="project" value="InterPro"/>
</dbReference>
<evidence type="ECO:0000313" key="6">
    <source>
        <dbReference type="EMBL" id="POY73172.1"/>
    </source>
</evidence>
<dbReference type="InterPro" id="IPR027417">
    <property type="entry name" value="P-loop_NTPase"/>
</dbReference>
<dbReference type="PRINTS" id="PR00449">
    <property type="entry name" value="RASTRNSFRMNG"/>
</dbReference>
<dbReference type="GO" id="GO:0000329">
    <property type="term" value="C:fungal-type vacuole membrane"/>
    <property type="evidence" value="ECO:0007669"/>
    <property type="project" value="TreeGrafter"/>
</dbReference>
<sequence length="511" mass="55342">MASHPLSAPPPAEPAAPIPAAPPTILKVVLIGDAATGKTSFRERFVKDRFTGSYRATIGCDFLGRVVKVDRIPGHSGAANKGENEGEADTEEDEDDEARLQVWDTAGQERFRSLAPAFYRSSDACLLLYSLASSTSPDKIAESISTWFHEFCVKCPVQDPRLFSWACVGTKADEVRGDPEKEARAKQIQDAVDEVLRKLVPTGATSEDLEGKNPTARPAPTVSVEVLPPRHSREAAGRRRQKRDAASKPSAPISRSSELPRVVVDGQQVDPAKLDPNSTDRNPDVQIDRPTSSRTTTASSAADSIATTETAATFELNAPIADLLVATSPPSAPAHFGPAGAPPAVYVGGPYKDPEGRILGTDDVDAVLEEGGGAPDHRREGSEQTNGIANGRSGPNGRETEEDSDGEACELEREERRYEEEGIRHFRWTSAKTGEGVQEVFEHLARRVLAIRRAEALSEDEHAGTPYVRDSHPQRRHHHQRGASKDADSVIRIGERESLTFGQRMKQACCS</sequence>
<evidence type="ECO:0000256" key="4">
    <source>
        <dbReference type="ARBA" id="ARBA00023289"/>
    </source>
</evidence>
<dbReference type="GO" id="GO:0005770">
    <property type="term" value="C:late endosome"/>
    <property type="evidence" value="ECO:0007669"/>
    <property type="project" value="TreeGrafter"/>
</dbReference>
<keyword evidence="3" id="KW-0342">GTP-binding</keyword>
<dbReference type="EMBL" id="PJQD01000039">
    <property type="protein sequence ID" value="POY73172.1"/>
    <property type="molecule type" value="Genomic_DNA"/>
</dbReference>
<proteinExistence type="inferred from homology"/>
<dbReference type="STRING" id="741276.A0A2S5B8S3"/>
<evidence type="ECO:0000256" key="5">
    <source>
        <dbReference type="SAM" id="MobiDB-lite"/>
    </source>
</evidence>
<dbReference type="AlphaFoldDB" id="A0A2S5B8S3"/>
<feature type="compositionally biased region" description="Acidic residues" evidence="5">
    <location>
        <begin position="85"/>
        <end position="97"/>
    </location>
</feature>
<dbReference type="Proteomes" id="UP000237144">
    <property type="component" value="Unassembled WGS sequence"/>
</dbReference>
<name>A0A2S5B8S3_9BASI</name>
<organism evidence="6 7">
    <name type="scientific">Rhodotorula taiwanensis</name>
    <dbReference type="NCBI Taxonomy" id="741276"/>
    <lineage>
        <taxon>Eukaryota</taxon>
        <taxon>Fungi</taxon>
        <taxon>Dikarya</taxon>
        <taxon>Basidiomycota</taxon>
        <taxon>Pucciniomycotina</taxon>
        <taxon>Microbotryomycetes</taxon>
        <taxon>Sporidiobolales</taxon>
        <taxon>Sporidiobolaceae</taxon>
        <taxon>Rhodotorula</taxon>
    </lineage>
</organism>
<dbReference type="InterPro" id="IPR001806">
    <property type="entry name" value="Small_GTPase"/>
</dbReference>
<dbReference type="OrthoDB" id="9989112at2759"/>
<evidence type="ECO:0008006" key="8">
    <source>
        <dbReference type="Google" id="ProtNLM"/>
    </source>
</evidence>
<dbReference type="GO" id="GO:0032889">
    <property type="term" value="P:regulation of vacuole fusion, non-autophagic"/>
    <property type="evidence" value="ECO:0007669"/>
    <property type="project" value="TreeGrafter"/>
</dbReference>
<keyword evidence="4" id="KW-0636">Prenylation</keyword>
<dbReference type="SMART" id="SM00173">
    <property type="entry name" value="RAS"/>
    <property type="match status" value="1"/>
</dbReference>
<dbReference type="PANTHER" id="PTHR47981">
    <property type="entry name" value="RAB FAMILY"/>
    <property type="match status" value="1"/>
</dbReference>
<keyword evidence="2" id="KW-0547">Nucleotide-binding</keyword>
<dbReference type="Pfam" id="PF00071">
    <property type="entry name" value="Ras"/>
    <property type="match status" value="1"/>
</dbReference>
<dbReference type="SMART" id="SM00174">
    <property type="entry name" value="RHO"/>
    <property type="match status" value="1"/>
</dbReference>
<keyword evidence="7" id="KW-1185">Reference proteome</keyword>
<evidence type="ECO:0000256" key="3">
    <source>
        <dbReference type="ARBA" id="ARBA00023134"/>
    </source>
</evidence>